<protein>
    <recommendedName>
        <fullName evidence="3">TIR domain-containing protein</fullName>
    </recommendedName>
</protein>
<reference evidence="1 2" key="1">
    <citation type="submission" date="2015-09" db="EMBL/GenBank/DDBJ databases">
        <title>Genome announcement of multiple Pseudomonas syringae strains.</title>
        <authorList>
            <person name="Thakur S."/>
            <person name="Wang P.W."/>
            <person name="Gong Y."/>
            <person name="Weir B.S."/>
            <person name="Guttman D.S."/>
        </authorList>
    </citation>
    <scope>NUCLEOTIDE SEQUENCE [LARGE SCALE GENOMIC DNA]</scope>
    <source>
        <strain evidence="1 2">ICMP9419</strain>
    </source>
</reference>
<gene>
    <name evidence="1" type="ORF">ALO79_03167</name>
</gene>
<dbReference type="EMBL" id="LJQD01000526">
    <property type="protein sequence ID" value="KPW89942.1"/>
    <property type="molecule type" value="Genomic_DNA"/>
</dbReference>
<organism evidence="1 2">
    <name type="scientific">Pseudomonas syringae pv. castaneae</name>
    <dbReference type="NCBI Taxonomy" id="264450"/>
    <lineage>
        <taxon>Bacteria</taxon>
        <taxon>Pseudomonadati</taxon>
        <taxon>Pseudomonadota</taxon>
        <taxon>Gammaproteobacteria</taxon>
        <taxon>Pseudomonadales</taxon>
        <taxon>Pseudomonadaceae</taxon>
        <taxon>Pseudomonas</taxon>
        <taxon>Pseudomonas syringae</taxon>
    </lineage>
</organism>
<evidence type="ECO:0000313" key="1">
    <source>
        <dbReference type="EMBL" id="KPW89942.1"/>
    </source>
</evidence>
<dbReference type="Proteomes" id="UP000050381">
    <property type="component" value="Unassembled WGS sequence"/>
</dbReference>
<accession>A0A0N8R3L7</accession>
<evidence type="ECO:0008006" key="3">
    <source>
        <dbReference type="Google" id="ProtNLM"/>
    </source>
</evidence>
<comment type="caution">
    <text evidence="1">The sequence shown here is derived from an EMBL/GenBank/DDBJ whole genome shotgun (WGS) entry which is preliminary data.</text>
</comment>
<name>A0A0N8R3L7_PSESX</name>
<dbReference type="GeneID" id="77280976"/>
<evidence type="ECO:0000313" key="2">
    <source>
        <dbReference type="Proteomes" id="UP000050381"/>
    </source>
</evidence>
<dbReference type="PATRIC" id="fig|264450.4.peg.3817"/>
<sequence>MFLDLKIDGFSGTGLSATTAEIAAFESRNANLTADIEKYLVDGEKNLNATAIEDHLFPKVQADVFISHAHADQAEAINLAIAFQRIGLTAFVDSCVWGHADDLLNKVDKKFSANKGKENSYSYELRNRTTSNVHMILNSALHEMIDRSELLIFLDTDHSVKVKDLMEDDEYLSSPWIFSELMFAKRTRRTPRQAARITLEHLFKAYAGTEHRQFEFQYELPQLSSSVSYTDFLSWIKDGNTSSADWLNGLKHLDVLYKQVGVPAELLKNPRVSA</sequence>
<dbReference type="RefSeq" id="WP_057434074.1">
    <property type="nucleotide sequence ID" value="NZ_LJQD01000526.1"/>
</dbReference>
<dbReference type="AlphaFoldDB" id="A0A0N8R3L7"/>
<proteinExistence type="predicted"/>